<evidence type="ECO:0008006" key="4">
    <source>
        <dbReference type="Google" id="ProtNLM"/>
    </source>
</evidence>
<sequence length="246" mass="27148">MWNAIETFLDSMFVGPMWPASVLMGLLICYLLLSILGAVDLDMDSPDADLGLDLDAPDAGIDLPESPDADFDVDFESNIDVGHGASDIFGGVGMLTLRWLNLGRVPIIMWAGTFTLLYWTVTWILWSQSDNFRYQPTLWISLLLTIRNIVIAVGLTKIMTGPMAKVFAPEPQFDAAHLMGRDCTVCTFRADSSFGQGRYKTDASPLLLNIRTDGAILSKGEQARIIGFDPVKRIYIVTKVDPEVLP</sequence>
<protein>
    <recommendedName>
        <fullName evidence="4">DUF1449 domain-containing protein</fullName>
    </recommendedName>
</protein>
<keyword evidence="3" id="KW-1185">Reference proteome</keyword>
<dbReference type="OrthoDB" id="284164at2"/>
<evidence type="ECO:0000256" key="1">
    <source>
        <dbReference type="SAM" id="Phobius"/>
    </source>
</evidence>
<keyword evidence="1" id="KW-1133">Transmembrane helix</keyword>
<keyword evidence="1" id="KW-0812">Transmembrane</keyword>
<evidence type="ECO:0000313" key="3">
    <source>
        <dbReference type="Proteomes" id="UP000320672"/>
    </source>
</evidence>
<dbReference type="AlphaFoldDB" id="A0A517MDN3"/>
<organism evidence="2 3">
    <name type="scientific">Roseimaritima multifibrata</name>
    <dbReference type="NCBI Taxonomy" id="1930274"/>
    <lineage>
        <taxon>Bacteria</taxon>
        <taxon>Pseudomonadati</taxon>
        <taxon>Planctomycetota</taxon>
        <taxon>Planctomycetia</taxon>
        <taxon>Pirellulales</taxon>
        <taxon>Pirellulaceae</taxon>
        <taxon>Roseimaritima</taxon>
    </lineage>
</organism>
<gene>
    <name evidence="2" type="ORF">FF011L_17500</name>
</gene>
<proteinExistence type="predicted"/>
<dbReference type="Proteomes" id="UP000320672">
    <property type="component" value="Chromosome"/>
</dbReference>
<evidence type="ECO:0000313" key="2">
    <source>
        <dbReference type="EMBL" id="QDS92995.1"/>
    </source>
</evidence>
<accession>A0A517MDN3</accession>
<feature type="transmembrane region" description="Helical" evidence="1">
    <location>
        <begin position="107"/>
        <end position="126"/>
    </location>
</feature>
<dbReference type="EMBL" id="CP036262">
    <property type="protein sequence ID" value="QDS92995.1"/>
    <property type="molecule type" value="Genomic_DNA"/>
</dbReference>
<reference evidence="2 3" key="1">
    <citation type="submission" date="2019-02" db="EMBL/GenBank/DDBJ databases">
        <title>Deep-cultivation of Planctomycetes and their phenomic and genomic characterization uncovers novel biology.</title>
        <authorList>
            <person name="Wiegand S."/>
            <person name="Jogler M."/>
            <person name="Boedeker C."/>
            <person name="Pinto D."/>
            <person name="Vollmers J."/>
            <person name="Rivas-Marin E."/>
            <person name="Kohn T."/>
            <person name="Peeters S.H."/>
            <person name="Heuer A."/>
            <person name="Rast P."/>
            <person name="Oberbeckmann S."/>
            <person name="Bunk B."/>
            <person name="Jeske O."/>
            <person name="Meyerdierks A."/>
            <person name="Storesund J.E."/>
            <person name="Kallscheuer N."/>
            <person name="Luecker S."/>
            <person name="Lage O.M."/>
            <person name="Pohl T."/>
            <person name="Merkel B.J."/>
            <person name="Hornburger P."/>
            <person name="Mueller R.-W."/>
            <person name="Bruemmer F."/>
            <person name="Labrenz M."/>
            <person name="Spormann A.M."/>
            <person name="Op den Camp H."/>
            <person name="Overmann J."/>
            <person name="Amann R."/>
            <person name="Jetten M.S.M."/>
            <person name="Mascher T."/>
            <person name="Medema M.H."/>
            <person name="Devos D.P."/>
            <person name="Kaster A.-K."/>
            <person name="Ovreas L."/>
            <person name="Rohde M."/>
            <person name="Galperin M.Y."/>
            <person name="Jogler C."/>
        </authorList>
    </citation>
    <scope>NUCLEOTIDE SEQUENCE [LARGE SCALE GENOMIC DNA]</scope>
    <source>
        <strain evidence="2 3">FF011L</strain>
    </source>
</reference>
<name>A0A517MDN3_9BACT</name>
<feature type="transmembrane region" description="Helical" evidence="1">
    <location>
        <begin position="20"/>
        <end position="39"/>
    </location>
</feature>
<feature type="transmembrane region" description="Helical" evidence="1">
    <location>
        <begin position="138"/>
        <end position="155"/>
    </location>
</feature>
<dbReference type="KEGG" id="rml:FF011L_17500"/>
<dbReference type="RefSeq" id="WP_145351154.1">
    <property type="nucleotide sequence ID" value="NZ_CP036262.1"/>
</dbReference>
<keyword evidence="1" id="KW-0472">Membrane</keyword>